<organism evidence="3 4">
    <name type="scientific">Nadsonia fulvescens var. elongata DSM 6958</name>
    <dbReference type="NCBI Taxonomy" id="857566"/>
    <lineage>
        <taxon>Eukaryota</taxon>
        <taxon>Fungi</taxon>
        <taxon>Dikarya</taxon>
        <taxon>Ascomycota</taxon>
        <taxon>Saccharomycotina</taxon>
        <taxon>Dipodascomycetes</taxon>
        <taxon>Dipodascales</taxon>
        <taxon>Dipodascales incertae sedis</taxon>
        <taxon>Nadsonia</taxon>
    </lineage>
</organism>
<dbReference type="AlphaFoldDB" id="A0A1E3PGI3"/>
<dbReference type="PANTHER" id="PTHR47052">
    <property type="entry name" value="CONSERVED SERINE PROLINE-RICH PROTEIN (AFU_ORTHOLOGUE AFUA_2G01790)"/>
    <property type="match status" value="1"/>
</dbReference>
<feature type="compositionally biased region" description="Polar residues" evidence="1">
    <location>
        <begin position="422"/>
        <end position="432"/>
    </location>
</feature>
<proteinExistence type="predicted"/>
<dbReference type="Pfam" id="PF00168">
    <property type="entry name" value="C2"/>
    <property type="match status" value="1"/>
</dbReference>
<dbReference type="InterPro" id="IPR052981">
    <property type="entry name" value="Ingression_C2_domain"/>
</dbReference>
<feature type="compositionally biased region" description="Low complexity" evidence="1">
    <location>
        <begin position="348"/>
        <end position="359"/>
    </location>
</feature>
<feature type="region of interest" description="Disordered" evidence="1">
    <location>
        <begin position="72"/>
        <end position="91"/>
    </location>
</feature>
<dbReference type="InterPro" id="IPR000008">
    <property type="entry name" value="C2_dom"/>
</dbReference>
<dbReference type="SMART" id="SM00239">
    <property type="entry name" value="C2"/>
    <property type="match status" value="1"/>
</dbReference>
<gene>
    <name evidence="3" type="ORF">NADFUDRAFT_52152</name>
</gene>
<evidence type="ECO:0000256" key="1">
    <source>
        <dbReference type="SAM" id="MobiDB-lite"/>
    </source>
</evidence>
<reference evidence="3 4" key="1">
    <citation type="journal article" date="2016" name="Proc. Natl. Acad. Sci. U.S.A.">
        <title>Comparative genomics of biotechnologically important yeasts.</title>
        <authorList>
            <person name="Riley R."/>
            <person name="Haridas S."/>
            <person name="Wolfe K.H."/>
            <person name="Lopes M.R."/>
            <person name="Hittinger C.T."/>
            <person name="Goeker M."/>
            <person name="Salamov A.A."/>
            <person name="Wisecaver J.H."/>
            <person name="Long T.M."/>
            <person name="Calvey C.H."/>
            <person name="Aerts A.L."/>
            <person name="Barry K.W."/>
            <person name="Choi C."/>
            <person name="Clum A."/>
            <person name="Coughlan A.Y."/>
            <person name="Deshpande S."/>
            <person name="Douglass A.P."/>
            <person name="Hanson S.J."/>
            <person name="Klenk H.-P."/>
            <person name="LaButti K.M."/>
            <person name="Lapidus A."/>
            <person name="Lindquist E.A."/>
            <person name="Lipzen A.M."/>
            <person name="Meier-Kolthoff J.P."/>
            <person name="Ohm R.A."/>
            <person name="Otillar R.P."/>
            <person name="Pangilinan J.L."/>
            <person name="Peng Y."/>
            <person name="Rokas A."/>
            <person name="Rosa C.A."/>
            <person name="Scheuner C."/>
            <person name="Sibirny A.A."/>
            <person name="Slot J.C."/>
            <person name="Stielow J.B."/>
            <person name="Sun H."/>
            <person name="Kurtzman C.P."/>
            <person name="Blackwell M."/>
            <person name="Grigoriev I.V."/>
            <person name="Jeffries T.W."/>
        </authorList>
    </citation>
    <scope>NUCLEOTIDE SEQUENCE [LARGE SCALE GENOMIC DNA]</scope>
    <source>
        <strain evidence="3 4">DSM 6958</strain>
    </source>
</reference>
<feature type="compositionally biased region" description="Low complexity" evidence="1">
    <location>
        <begin position="375"/>
        <end position="386"/>
    </location>
</feature>
<dbReference type="OrthoDB" id="270970at2759"/>
<dbReference type="Gene3D" id="2.60.40.150">
    <property type="entry name" value="C2 domain"/>
    <property type="match status" value="1"/>
</dbReference>
<protein>
    <recommendedName>
        <fullName evidence="2">C2 domain-containing protein</fullName>
    </recommendedName>
</protein>
<dbReference type="PROSITE" id="PS50004">
    <property type="entry name" value="C2"/>
    <property type="match status" value="1"/>
</dbReference>
<feature type="domain" description="C2" evidence="2">
    <location>
        <begin position="1"/>
        <end position="129"/>
    </location>
</feature>
<evidence type="ECO:0000313" key="4">
    <source>
        <dbReference type="Proteomes" id="UP000095009"/>
    </source>
</evidence>
<dbReference type="PANTHER" id="PTHR47052:SF3">
    <property type="entry name" value="INGRESSION PROTEIN 1"/>
    <property type="match status" value="1"/>
</dbReference>
<dbReference type="Proteomes" id="UP000095009">
    <property type="component" value="Unassembled WGS sequence"/>
</dbReference>
<name>A0A1E3PGI3_9ASCO</name>
<evidence type="ECO:0000313" key="3">
    <source>
        <dbReference type="EMBL" id="ODQ64515.1"/>
    </source>
</evidence>
<feature type="compositionally biased region" description="Polar residues" evidence="1">
    <location>
        <begin position="261"/>
        <end position="272"/>
    </location>
</feature>
<feature type="compositionally biased region" description="Polar residues" evidence="1">
    <location>
        <begin position="288"/>
        <end position="297"/>
    </location>
</feature>
<dbReference type="EMBL" id="KV454411">
    <property type="protein sequence ID" value="ODQ64515.1"/>
    <property type="molecule type" value="Genomic_DNA"/>
</dbReference>
<dbReference type="SUPFAM" id="SSF49562">
    <property type="entry name" value="C2 domain (Calcium/lipid-binding domain, CaLB)"/>
    <property type="match status" value="1"/>
</dbReference>
<accession>A0A1E3PGI3</accession>
<sequence length="660" mass="72911">MNSTKQNVAGTLVVIFMKAKNLPNRRTLGKQNPYCIGRIGFDAKRCPAEERGGQSPKWDHEVRYTIIDKSPASSSSNLSLVNRSTPSPPPATTFKLTVLDENEGKPELIGDCVVDLTEALLSHPDEGWDRWHELKYKGKYAGEVYIEMTFYSTQPLLPKKVKKKIKAVINPAQVPNQAPVLAPFQNQPPISQLQASQTGPMTYSQPQYHPSLSYRPLPTPIPDAIDALPSSKSMPHLSMPELSMPELPIPIQEIPTMSQNYQPVEPSLNQNYHPHRHGLPNPADYQVLENNNDSNRGYNHGHSYGHSYNQGHNPEPNAFSRSHPRPQSHSRSLGHGHSRSHNYGPNYSNNHSRSLNSHHSPTRSLNSHSMGYPNLDSLSLQDLDLPSIPPTSSVDVEKPLPEIVPSTDDTSNHTIRRKPVGSTPTHEFGTTQKINKVLSNIQRRQVEPKSNPSTQSIQSSLSLPTSFNMVKRDDFMPFSADDYDTFKNPTSLMVSPTMGGHPGSEMMLTSSTIPNLTKASGKQLSDDVLDVSTYAPEPVRGKGRSLPQTPADLIPTNSGGVPSATAYLGQGQWDLSDQLNARYSDSIYDTVTGQKQKNLILQHSQLPYSLPQSSVSSGRGVGLKPPVPPKIPMGMTAQEYIAAEYGGRVDVDDMRYYNYI</sequence>
<keyword evidence="4" id="KW-1185">Reference proteome</keyword>
<evidence type="ECO:0000259" key="2">
    <source>
        <dbReference type="PROSITE" id="PS50004"/>
    </source>
</evidence>
<dbReference type="STRING" id="857566.A0A1E3PGI3"/>
<feature type="compositionally biased region" description="Low complexity" evidence="1">
    <location>
        <begin position="72"/>
        <end position="84"/>
    </location>
</feature>
<feature type="region of interest" description="Disordered" evidence="1">
    <location>
        <begin position="261"/>
        <end position="432"/>
    </location>
</feature>
<dbReference type="InterPro" id="IPR035892">
    <property type="entry name" value="C2_domain_sf"/>
</dbReference>
<feature type="compositionally biased region" description="Basic residues" evidence="1">
    <location>
        <begin position="322"/>
        <end position="340"/>
    </location>
</feature>
<feature type="region of interest" description="Disordered" evidence="1">
    <location>
        <begin position="535"/>
        <end position="554"/>
    </location>
</feature>